<dbReference type="RefSeq" id="WP_205122314.1">
    <property type="nucleotide sequence ID" value="NZ_JAFBCM010000001.1"/>
</dbReference>
<comment type="caution">
    <text evidence="1">The sequence shown here is derived from an EMBL/GenBank/DDBJ whole genome shotgun (WGS) entry which is preliminary data.</text>
</comment>
<keyword evidence="2" id="KW-1185">Reference proteome</keyword>
<protein>
    <recommendedName>
        <fullName evidence="3">HEAT repeat domain-containing protein</fullName>
    </recommendedName>
</protein>
<evidence type="ECO:0000313" key="1">
    <source>
        <dbReference type="EMBL" id="MFC3759280.1"/>
    </source>
</evidence>
<dbReference type="InterPro" id="IPR049796">
    <property type="entry name" value="CdiI_Ct-like"/>
</dbReference>
<evidence type="ECO:0000313" key="2">
    <source>
        <dbReference type="Proteomes" id="UP001595699"/>
    </source>
</evidence>
<dbReference type="Proteomes" id="UP001595699">
    <property type="component" value="Unassembled WGS sequence"/>
</dbReference>
<dbReference type="CDD" id="cd20694">
    <property type="entry name" value="CdiI_Ct-like"/>
    <property type="match status" value="1"/>
</dbReference>
<accession>A0ABV7Y4V9</accession>
<organism evidence="1 2">
    <name type="scientific">Tenggerimyces flavus</name>
    <dbReference type="NCBI Taxonomy" id="1708749"/>
    <lineage>
        <taxon>Bacteria</taxon>
        <taxon>Bacillati</taxon>
        <taxon>Actinomycetota</taxon>
        <taxon>Actinomycetes</taxon>
        <taxon>Propionibacteriales</taxon>
        <taxon>Nocardioidaceae</taxon>
        <taxon>Tenggerimyces</taxon>
    </lineage>
</organism>
<reference evidence="2" key="1">
    <citation type="journal article" date="2019" name="Int. J. Syst. Evol. Microbiol.">
        <title>The Global Catalogue of Microorganisms (GCM) 10K type strain sequencing project: providing services to taxonomists for standard genome sequencing and annotation.</title>
        <authorList>
            <consortium name="The Broad Institute Genomics Platform"/>
            <consortium name="The Broad Institute Genome Sequencing Center for Infectious Disease"/>
            <person name="Wu L."/>
            <person name="Ma J."/>
        </authorList>
    </citation>
    <scope>NUCLEOTIDE SEQUENCE [LARGE SCALE GENOMIC DNA]</scope>
    <source>
        <strain evidence="2">CGMCC 4.7241</strain>
    </source>
</reference>
<gene>
    <name evidence="1" type="ORF">ACFOUW_00380</name>
</gene>
<name>A0ABV7Y4V9_9ACTN</name>
<dbReference type="EMBL" id="JBHRZH010000001">
    <property type="protein sequence ID" value="MFC3759280.1"/>
    <property type="molecule type" value="Genomic_DNA"/>
</dbReference>
<sequence length="120" mass="13122">MNDSVGRYVEPPEGDFGIFRSAIDAGEWGSAGRELVGLAMHSDDWRMVQELCLALLDHDDVDLRSVAIICLSHIARIHRRLGPGAISELEARASDPSVGALVHEILEEIEIYLRSGGDRG</sequence>
<evidence type="ECO:0008006" key="3">
    <source>
        <dbReference type="Google" id="ProtNLM"/>
    </source>
</evidence>
<proteinExistence type="predicted"/>